<name>A0A7S3QJT1_9STRA</name>
<dbReference type="SUPFAM" id="SSF55729">
    <property type="entry name" value="Acyl-CoA N-acyltransferases (Nat)"/>
    <property type="match status" value="1"/>
</dbReference>
<organism evidence="3">
    <name type="scientific">Chaetoceros debilis</name>
    <dbReference type="NCBI Taxonomy" id="122233"/>
    <lineage>
        <taxon>Eukaryota</taxon>
        <taxon>Sar</taxon>
        <taxon>Stramenopiles</taxon>
        <taxon>Ochrophyta</taxon>
        <taxon>Bacillariophyta</taxon>
        <taxon>Coscinodiscophyceae</taxon>
        <taxon>Chaetocerotophycidae</taxon>
        <taxon>Chaetocerotales</taxon>
        <taxon>Chaetocerotaceae</taxon>
        <taxon>Chaetoceros</taxon>
    </lineage>
</organism>
<gene>
    <name evidence="3" type="ORF">CDEB00056_LOCUS24142</name>
</gene>
<reference evidence="3" key="1">
    <citation type="submission" date="2021-01" db="EMBL/GenBank/DDBJ databases">
        <authorList>
            <person name="Corre E."/>
            <person name="Pelletier E."/>
            <person name="Niang G."/>
            <person name="Scheremetjew M."/>
            <person name="Finn R."/>
            <person name="Kale V."/>
            <person name="Holt S."/>
            <person name="Cochrane G."/>
            <person name="Meng A."/>
            <person name="Brown T."/>
            <person name="Cohen L."/>
        </authorList>
    </citation>
    <scope>NUCLEOTIDE SEQUENCE</scope>
    <source>
        <strain evidence="3">MM31A-1</strain>
    </source>
</reference>
<feature type="chain" id="PRO_5031479520" description="BioF2-like acetyltransferase domain-containing protein" evidence="2">
    <location>
        <begin position="20"/>
        <end position="383"/>
    </location>
</feature>
<feature type="signal peptide" evidence="2">
    <location>
        <begin position="1"/>
        <end position="19"/>
    </location>
</feature>
<accession>A0A7S3QJT1</accession>
<evidence type="ECO:0008006" key="4">
    <source>
        <dbReference type="Google" id="ProtNLM"/>
    </source>
</evidence>
<feature type="region of interest" description="Disordered" evidence="1">
    <location>
        <begin position="34"/>
        <end position="53"/>
    </location>
</feature>
<proteinExistence type="predicted"/>
<protein>
    <recommendedName>
        <fullName evidence="4">BioF2-like acetyltransferase domain-containing protein</fullName>
    </recommendedName>
</protein>
<dbReference type="InterPro" id="IPR016181">
    <property type="entry name" value="Acyl_CoA_acyltransferase"/>
</dbReference>
<evidence type="ECO:0000256" key="1">
    <source>
        <dbReference type="SAM" id="MobiDB-lite"/>
    </source>
</evidence>
<dbReference type="AlphaFoldDB" id="A0A7S3QJT1"/>
<dbReference type="EMBL" id="HBIO01031502">
    <property type="protein sequence ID" value="CAE0479288.1"/>
    <property type="molecule type" value="Transcribed_RNA"/>
</dbReference>
<evidence type="ECO:0000256" key="2">
    <source>
        <dbReference type="SAM" id="SignalP"/>
    </source>
</evidence>
<keyword evidence="2" id="KW-0732">Signal</keyword>
<sequence length="383" mass="42799">MLLYNLLFLLAPLQVSVSAFGVLPLLKESSTLPVSPNHPNYSTRTGIHSNSALSQSANDDGTFNVMLDPTLDEDRVTSLFAWLSRAFAGEDSYNNLMLGMAAIFGTNLPLDSEPIQMVERANKMIPLEEECTGALIPRYQREEASLGAMGAGQWLGQYKTRPHSLLDVRNMTNIDEDWVKHLPRGCRRTLKKALAQNFTVASKNIVEDEPAPHSSLAHFRCVIEHEVRLIAWGDGDVQSFFQALSEGVSRYQGTTRMTGVIQEYRNDNNKVIAFAHEVRKGGTVRGQWFYGDDEASKSYVWFHSVYKLVERAIEAEGVDVVDLGPSGSDAFTDLKAKYGFVSVDDWPAQADYTGPFYYEGEQNDENGNDAGRRLRDLLRMLGR</sequence>
<evidence type="ECO:0000313" key="3">
    <source>
        <dbReference type="EMBL" id="CAE0479288.1"/>
    </source>
</evidence>